<evidence type="ECO:0000256" key="10">
    <source>
        <dbReference type="SAM" id="MobiDB-lite"/>
    </source>
</evidence>
<dbReference type="Proteomes" id="UP001165667">
    <property type="component" value="Unassembled WGS sequence"/>
</dbReference>
<feature type="transmembrane region" description="Helical" evidence="11">
    <location>
        <begin position="130"/>
        <end position="151"/>
    </location>
</feature>
<dbReference type="PANTHER" id="PTHR46157">
    <property type="entry name" value="K(+) EFFLUX ANTIPORTER 3, CHLOROPLASTIC"/>
    <property type="match status" value="1"/>
</dbReference>
<feature type="transmembrane region" description="Helical" evidence="11">
    <location>
        <begin position="35"/>
        <end position="57"/>
    </location>
</feature>
<dbReference type="GO" id="GO:0012505">
    <property type="term" value="C:endomembrane system"/>
    <property type="evidence" value="ECO:0007669"/>
    <property type="project" value="UniProtKB-SubCell"/>
</dbReference>
<dbReference type="InterPro" id="IPR036291">
    <property type="entry name" value="NAD(P)-bd_dom_sf"/>
</dbReference>
<evidence type="ECO:0000256" key="7">
    <source>
        <dbReference type="ARBA" id="ARBA00022989"/>
    </source>
</evidence>
<feature type="transmembrane region" description="Helical" evidence="11">
    <location>
        <begin position="310"/>
        <end position="334"/>
    </location>
</feature>
<feature type="transmembrane region" description="Helical" evidence="11">
    <location>
        <begin position="197"/>
        <end position="219"/>
    </location>
</feature>
<dbReference type="InterPro" id="IPR006153">
    <property type="entry name" value="Cation/H_exchanger_TM"/>
</dbReference>
<keyword evidence="6" id="KW-0630">Potassium</keyword>
<dbReference type="GO" id="GO:0006813">
    <property type="term" value="P:potassium ion transport"/>
    <property type="evidence" value="ECO:0007669"/>
    <property type="project" value="UniProtKB-KW"/>
</dbReference>
<evidence type="ECO:0000256" key="6">
    <source>
        <dbReference type="ARBA" id="ARBA00022958"/>
    </source>
</evidence>
<dbReference type="GO" id="GO:0015297">
    <property type="term" value="F:antiporter activity"/>
    <property type="evidence" value="ECO:0007669"/>
    <property type="project" value="UniProtKB-KW"/>
</dbReference>
<dbReference type="RefSeq" id="WP_282584069.1">
    <property type="nucleotide sequence ID" value="NZ_JAMOIM010000003.1"/>
</dbReference>
<dbReference type="PROSITE" id="PS51201">
    <property type="entry name" value="RCK_N"/>
    <property type="match status" value="1"/>
</dbReference>
<keyword evidence="3" id="KW-0050">Antiport</keyword>
<feature type="transmembrane region" description="Helical" evidence="11">
    <location>
        <begin position="346"/>
        <end position="368"/>
    </location>
</feature>
<dbReference type="SUPFAM" id="SSF51735">
    <property type="entry name" value="NAD(P)-binding Rossmann-fold domains"/>
    <property type="match status" value="1"/>
</dbReference>
<evidence type="ECO:0000256" key="2">
    <source>
        <dbReference type="ARBA" id="ARBA00022448"/>
    </source>
</evidence>
<dbReference type="Pfam" id="PF02254">
    <property type="entry name" value="TrkA_N"/>
    <property type="match status" value="1"/>
</dbReference>
<protein>
    <submittedName>
        <fullName evidence="13">Cation:proton antiporter</fullName>
    </submittedName>
</protein>
<dbReference type="InterPro" id="IPR038770">
    <property type="entry name" value="Na+/solute_symporter_sf"/>
</dbReference>
<name>A0AA41YVJ2_9HYPH</name>
<dbReference type="Gene3D" id="3.40.50.720">
    <property type="entry name" value="NAD(P)-binding Rossmann-like Domain"/>
    <property type="match status" value="1"/>
</dbReference>
<evidence type="ECO:0000256" key="11">
    <source>
        <dbReference type="SAM" id="Phobius"/>
    </source>
</evidence>
<keyword evidence="14" id="KW-1185">Reference proteome</keyword>
<reference evidence="13" key="1">
    <citation type="submission" date="2022-05" db="EMBL/GenBank/DDBJ databases">
        <authorList>
            <person name="Pankratov T."/>
        </authorList>
    </citation>
    <scope>NUCLEOTIDE SEQUENCE</scope>
    <source>
        <strain evidence="13">BP6-180914</strain>
    </source>
</reference>
<dbReference type="EMBL" id="JAMOIM010000003">
    <property type="protein sequence ID" value="MCW6507708.1"/>
    <property type="molecule type" value="Genomic_DNA"/>
</dbReference>
<dbReference type="Pfam" id="PF00999">
    <property type="entry name" value="Na_H_Exchanger"/>
    <property type="match status" value="1"/>
</dbReference>
<keyword evidence="7 11" id="KW-1133">Transmembrane helix</keyword>
<evidence type="ECO:0000256" key="4">
    <source>
        <dbReference type="ARBA" id="ARBA00022538"/>
    </source>
</evidence>
<dbReference type="InterPro" id="IPR003148">
    <property type="entry name" value="RCK_N"/>
</dbReference>
<feature type="transmembrane region" description="Helical" evidence="11">
    <location>
        <begin position="102"/>
        <end position="124"/>
    </location>
</feature>
<dbReference type="GO" id="GO:1902600">
    <property type="term" value="P:proton transmembrane transport"/>
    <property type="evidence" value="ECO:0007669"/>
    <property type="project" value="InterPro"/>
</dbReference>
<evidence type="ECO:0000256" key="5">
    <source>
        <dbReference type="ARBA" id="ARBA00022692"/>
    </source>
</evidence>
<comment type="caution">
    <text evidence="13">The sequence shown here is derived from an EMBL/GenBank/DDBJ whole genome shotgun (WGS) entry which is preliminary data.</text>
</comment>
<evidence type="ECO:0000313" key="13">
    <source>
        <dbReference type="EMBL" id="MCW6507708.1"/>
    </source>
</evidence>
<feature type="transmembrane region" description="Helical" evidence="11">
    <location>
        <begin position="69"/>
        <end position="90"/>
    </location>
</feature>
<keyword evidence="5 11" id="KW-0812">Transmembrane</keyword>
<comment type="subcellular location">
    <subcellularLocation>
        <location evidence="1">Endomembrane system</location>
        <topology evidence="1">Multi-pass membrane protein</topology>
    </subcellularLocation>
</comment>
<feature type="transmembrane region" description="Helical" evidence="11">
    <location>
        <begin position="240"/>
        <end position="269"/>
    </location>
</feature>
<evidence type="ECO:0000256" key="8">
    <source>
        <dbReference type="ARBA" id="ARBA00023065"/>
    </source>
</evidence>
<proteinExistence type="predicted"/>
<feature type="transmembrane region" description="Helical" evidence="11">
    <location>
        <begin position="374"/>
        <end position="391"/>
    </location>
</feature>
<evidence type="ECO:0000259" key="12">
    <source>
        <dbReference type="PROSITE" id="PS51201"/>
    </source>
</evidence>
<dbReference type="FunFam" id="3.40.50.720:FF:000036">
    <property type="entry name" value="Glutathione-regulated potassium-efflux system protein KefB"/>
    <property type="match status" value="1"/>
</dbReference>
<evidence type="ECO:0000256" key="9">
    <source>
        <dbReference type="ARBA" id="ARBA00023136"/>
    </source>
</evidence>
<accession>A0AA41YVJ2</accession>
<dbReference type="Gene3D" id="1.20.1530.20">
    <property type="match status" value="1"/>
</dbReference>
<sequence>MTETSFPAGIRETLLFLTTAGLVVPLFHKIRVSPVLGFLFAGIALGPFGIGALAGKVPMLATFTIGHDANIAAIAEFGVVFLLFMLGLELSFARLNTLRRLIFGLGPLQVGASAAVLGVAAMGFGVPPGVALVLGGALALSSTAIVVPVLAERKRLNSATGRMAFALLLFQDLAVAPLLFAVSVLADHSSGNLGLKLVLTLAPAAIAVAALVVGGRLILRPLFQLVAVARSTELFTAASLLVIIGTGAITAASGLSMAIGAFIAGLLLAETEFRREIEVTIDPFKGLLLGLFFVSVGTELDLSQLFNNPILVLGLAFGLVAIKTLVLYFSARLLKMPRRTSAEVSLLLAPGGEFAFVLINQATAGALLPEPLSASLLVAVTLTMIATPFIARVAQRLARRLPVARNAVPLPPPPDDGQARVLIVGYGRVGRLVADMVTMHQLPYLAIDDDAATVARARDAGLPVTFGDATRPEFMRLCGIAEARALIVTISTTRVVEQVVTTARAERADLTIVARARDAVHASKLYEAGVTDAVPETIEASLQLSEAALVDMGIPMGLVIASIHEKRDEYRALLNAPSGQPTTPRRERRAIRRPQQSRP</sequence>
<evidence type="ECO:0000313" key="14">
    <source>
        <dbReference type="Proteomes" id="UP001165667"/>
    </source>
</evidence>
<keyword evidence="4" id="KW-0633">Potassium transport</keyword>
<dbReference type="GO" id="GO:0005886">
    <property type="term" value="C:plasma membrane"/>
    <property type="evidence" value="ECO:0007669"/>
    <property type="project" value="TreeGrafter"/>
</dbReference>
<keyword evidence="9 11" id="KW-0472">Membrane</keyword>
<keyword evidence="2" id="KW-0813">Transport</keyword>
<feature type="transmembrane region" description="Helical" evidence="11">
    <location>
        <begin position="163"/>
        <end position="185"/>
    </location>
</feature>
<evidence type="ECO:0000256" key="1">
    <source>
        <dbReference type="ARBA" id="ARBA00004127"/>
    </source>
</evidence>
<dbReference type="AlphaFoldDB" id="A0AA41YVJ2"/>
<feature type="region of interest" description="Disordered" evidence="10">
    <location>
        <begin position="575"/>
        <end position="599"/>
    </location>
</feature>
<organism evidence="13 14">
    <name type="scientific">Lichenifustis flavocetrariae</name>
    <dbReference type="NCBI Taxonomy" id="2949735"/>
    <lineage>
        <taxon>Bacteria</taxon>
        <taxon>Pseudomonadati</taxon>
        <taxon>Pseudomonadota</taxon>
        <taxon>Alphaproteobacteria</taxon>
        <taxon>Hyphomicrobiales</taxon>
        <taxon>Lichenihabitantaceae</taxon>
        <taxon>Lichenifustis</taxon>
    </lineage>
</organism>
<gene>
    <name evidence="13" type="ORF">M8523_06685</name>
</gene>
<feature type="domain" description="RCK N-terminal" evidence="12">
    <location>
        <begin position="418"/>
        <end position="535"/>
    </location>
</feature>
<dbReference type="PANTHER" id="PTHR46157:SF4">
    <property type="entry name" value="K(+) EFFLUX ANTIPORTER 3, CHLOROPLASTIC"/>
    <property type="match status" value="1"/>
</dbReference>
<keyword evidence="8" id="KW-0406">Ion transport</keyword>
<feature type="transmembrane region" description="Helical" evidence="11">
    <location>
        <begin position="6"/>
        <end position="28"/>
    </location>
</feature>
<evidence type="ECO:0000256" key="3">
    <source>
        <dbReference type="ARBA" id="ARBA00022449"/>
    </source>
</evidence>